<dbReference type="Gene3D" id="3.30.1520.10">
    <property type="entry name" value="Phox-like domain"/>
    <property type="match status" value="1"/>
</dbReference>
<dbReference type="GO" id="GO:0005886">
    <property type="term" value="C:plasma membrane"/>
    <property type="evidence" value="ECO:0007669"/>
    <property type="project" value="TreeGrafter"/>
</dbReference>
<evidence type="ECO:0000259" key="3">
    <source>
        <dbReference type="PROSITE" id="PS51205"/>
    </source>
</evidence>
<dbReference type="GO" id="GO:0005770">
    <property type="term" value="C:late endosome"/>
    <property type="evidence" value="ECO:0007669"/>
    <property type="project" value="TreeGrafter"/>
</dbReference>
<dbReference type="Pfam" id="PF02204">
    <property type="entry name" value="VPS9"/>
    <property type="match status" value="1"/>
</dbReference>
<evidence type="ECO:0000313" key="4">
    <source>
        <dbReference type="EMBL" id="OAG12870.1"/>
    </source>
</evidence>
<dbReference type="SUPFAM" id="SSF64268">
    <property type="entry name" value="PX domain"/>
    <property type="match status" value="1"/>
</dbReference>
<proteinExistence type="inferred from homology"/>
<dbReference type="PROSITE" id="PS51205">
    <property type="entry name" value="VPS9"/>
    <property type="match status" value="1"/>
</dbReference>
<dbReference type="Gene3D" id="1.20.1270.60">
    <property type="entry name" value="Arfaptin homology (AH) domain/BAR domain"/>
    <property type="match status" value="1"/>
</dbReference>
<dbReference type="GO" id="GO:0030133">
    <property type="term" value="C:transport vesicle"/>
    <property type="evidence" value="ECO:0007669"/>
    <property type="project" value="TreeGrafter"/>
</dbReference>
<feature type="region of interest" description="Disordered" evidence="2">
    <location>
        <begin position="1306"/>
        <end position="1390"/>
    </location>
</feature>
<feature type="region of interest" description="Disordered" evidence="2">
    <location>
        <begin position="223"/>
        <end position="260"/>
    </location>
</feature>
<dbReference type="GeneID" id="28765931"/>
<feature type="compositionally biased region" description="Low complexity" evidence="2">
    <location>
        <begin position="629"/>
        <end position="643"/>
    </location>
</feature>
<dbReference type="InterPro" id="IPR036770">
    <property type="entry name" value="Ankyrin_rpt-contain_sf"/>
</dbReference>
<dbReference type="EMBL" id="KV441548">
    <property type="protein sequence ID" value="OAG12870.1"/>
    <property type="molecule type" value="Genomic_DNA"/>
</dbReference>
<protein>
    <recommendedName>
        <fullName evidence="3">VPS9 domain-containing protein</fullName>
    </recommendedName>
</protein>
<accession>A0A177D161</accession>
<keyword evidence="5" id="KW-1185">Reference proteome</keyword>
<feature type="region of interest" description="Disordered" evidence="2">
    <location>
        <begin position="158"/>
        <end position="189"/>
    </location>
</feature>
<sequence>MPPVLNPFLRAFFRSTLPSQCSPVQHHVLLVPTTEVLLTSRDRDTNASYADLSGSEEFLASHVLRVPGGVGPNNHVKDGSTFRESRGKAKQYSTANGRTVIIKDAFVYSNKGFKTLNQAQLLNDVIFFPDTFEPQPWLVYFISRPLIGTYDATPIIPASLPDPSKERAPKHAPAGPSNSGPTASMPRKKDVKSFGDLLNHFPMIARQMQPGLDRLFTEFRKELEKPLPPTPSSTSRASSLSSRRRGSVSSAESAPLSLHSSISGPNGFISTLEIDDEEDLMRRSLETAVIAAIDLFQGVDKQQLSLLGATTDLTGPIVERMIEKYITEQLHAFMFPRLQHIRKSDDAELEMRMRQMVDIDISQVGIDIGHGRKGKNELSVRLSKAGEIFKKMGVAGSPQEMVEILLAVQKNITMPEASSTAAKPLLNGQPYSEKNDHLLTINADTLVSLLLIVVIRSPIKNLQARLSYMRHFIFIDDVESGEMGYALSTFEAVLSYLVRDSGGLRKASRRNRTLWQATKSGDLATLQGVLEPERSFHEDAWADSDEDEEIRESVRPVRFAPSASELLASAEGPTNGDTGSSYRPGRLSRLRHKDEDGPLSHIFPFQRAPTPPIPELPDRPNPKKRVSMDTRSMSSSSAVSFRSHTTLGSRGTGLEGDTSIEKLSKTQGSEGDSVLMMAVENRQDKALQYLLSLSEFYSSDFILDDCNNEGTTLLSAAVQGGNAKTTDVLLSWILEVRPPEDILRAYLAKQDSKGRCMAHYLFNQPLLIDRIGHLVPWRLKDKNGQTPMFALCRSYDHDEYRDMIDRALYAATRAQNDGQPLHLDEHIDNKGNSLLHIVADPQIAIRLLYRCDSDVNAPNDKHFTPLMVASKYGRTELVRVLFQDPRVDLSVKDVRGLTAVELAKDDEVRNRIDDMVLLSNEPGPDGRTTTVVRSFFVEDGSIRLVLKSGAPNSNATITVTTCRRSLHDFETLAKWLAQEHPASWLPVINNLASPFLIPSRPSRSVLRDIQLRLDAFLKILLKHPTFATHEMVWEFFLVPDIDIAMLAERSSRKAELLVERIREEYIPVYDVREVELFVQHARESVRSLHHASKSVLRRTNKLRTTSTDLADAAKLANTAIHTLKFLPEPHLRAVDRYTKTLTQSEASPLAGFYYNVHAIASTINAILSALNRPSTLINSMSATQKAVDRHSLSMRRSDRWPLGLLDDARSRMQRDAQEKMERATEELSGLGKELRYTQQVVAQELASWQENRVDMGRRALKEFARKMVVTERARLESMRRAVRELGLGAANSQADGKGVAVDRVNGTHPEVGLDTAPPERRGSIEDVTDEVDGALAANPEQDMVNGDIDAAEDEPLLPPASPLQPDGETDGAPEASEEGERLLAPRTGAD</sequence>
<dbReference type="CDD" id="cd06093">
    <property type="entry name" value="PX_domain"/>
    <property type="match status" value="1"/>
</dbReference>
<dbReference type="GO" id="GO:0005769">
    <property type="term" value="C:early endosome"/>
    <property type="evidence" value="ECO:0007669"/>
    <property type="project" value="TreeGrafter"/>
</dbReference>
<reference evidence="4 5" key="1">
    <citation type="submission" date="2016-05" db="EMBL/GenBank/DDBJ databases">
        <title>Comparative analysis of secretome profiles of manganese(II)-oxidizing ascomycete fungi.</title>
        <authorList>
            <consortium name="DOE Joint Genome Institute"/>
            <person name="Zeiner C.A."/>
            <person name="Purvine S.O."/>
            <person name="Zink E.M."/>
            <person name="Wu S."/>
            <person name="Pasa-Tolic L."/>
            <person name="Chaput D.L."/>
            <person name="Haridas S."/>
            <person name="Grigoriev I.V."/>
            <person name="Santelli C.M."/>
            <person name="Hansel C.M."/>
        </authorList>
    </citation>
    <scope>NUCLEOTIDE SEQUENCE [LARGE SCALE GENOMIC DNA]</scope>
    <source>
        <strain evidence="4 5">AP3s5-JAC2a</strain>
    </source>
</reference>
<dbReference type="Gene3D" id="1.25.40.20">
    <property type="entry name" value="Ankyrin repeat-containing domain"/>
    <property type="match status" value="1"/>
</dbReference>
<dbReference type="RefSeq" id="XP_018043235.1">
    <property type="nucleotide sequence ID" value="XM_018182445.1"/>
</dbReference>
<dbReference type="Pfam" id="PF13857">
    <property type="entry name" value="Ank_5"/>
    <property type="match status" value="1"/>
</dbReference>
<dbReference type="PANTHER" id="PTHR24170">
    <property type="entry name" value="ANKYRIN REPEAT DOMAIN-CONTAINING PROTEIN 27"/>
    <property type="match status" value="1"/>
</dbReference>
<dbReference type="SUPFAM" id="SSF48403">
    <property type="entry name" value="Ankyrin repeat"/>
    <property type="match status" value="1"/>
</dbReference>
<comment type="similarity">
    <text evidence="1">Belongs to the UPF0507 family.</text>
</comment>
<dbReference type="STRING" id="1460663.A0A177D161"/>
<dbReference type="OrthoDB" id="7464126at2759"/>
<dbReference type="InParanoid" id="A0A177D161"/>
<feature type="region of interest" description="Disordered" evidence="2">
    <location>
        <begin position="567"/>
        <end position="658"/>
    </location>
</feature>
<evidence type="ECO:0000256" key="2">
    <source>
        <dbReference type="SAM" id="MobiDB-lite"/>
    </source>
</evidence>
<dbReference type="Proteomes" id="UP000077069">
    <property type="component" value="Unassembled WGS sequence"/>
</dbReference>
<gene>
    <name evidence="4" type="ORF">CC84DRAFT_1212361</name>
</gene>
<dbReference type="InterPro" id="IPR002110">
    <property type="entry name" value="Ankyrin_rpt"/>
</dbReference>
<dbReference type="GO" id="GO:0000149">
    <property type="term" value="F:SNARE binding"/>
    <property type="evidence" value="ECO:0007669"/>
    <property type="project" value="TreeGrafter"/>
</dbReference>
<feature type="compositionally biased region" description="Low complexity" evidence="2">
    <location>
        <begin position="232"/>
        <end position="254"/>
    </location>
</feature>
<dbReference type="InterPro" id="IPR051248">
    <property type="entry name" value="UPF0507/Ank_repeat_27"/>
</dbReference>
<dbReference type="FunFam" id="1.25.40.20:FF:000443">
    <property type="entry name" value="Putative vps9 domain protein"/>
    <property type="match status" value="1"/>
</dbReference>
<dbReference type="GO" id="GO:0045022">
    <property type="term" value="P:early endosome to late endosome transport"/>
    <property type="evidence" value="ECO:0007669"/>
    <property type="project" value="TreeGrafter"/>
</dbReference>
<dbReference type="GO" id="GO:0097422">
    <property type="term" value="C:tubular endosome"/>
    <property type="evidence" value="ECO:0007669"/>
    <property type="project" value="TreeGrafter"/>
</dbReference>
<evidence type="ECO:0000313" key="5">
    <source>
        <dbReference type="Proteomes" id="UP000077069"/>
    </source>
</evidence>
<dbReference type="InterPro" id="IPR003123">
    <property type="entry name" value="VPS9"/>
</dbReference>
<dbReference type="SUPFAM" id="SSF109993">
    <property type="entry name" value="VPS9 domain"/>
    <property type="match status" value="1"/>
</dbReference>
<dbReference type="GO" id="GO:0005085">
    <property type="term" value="F:guanyl-nucleotide exchange factor activity"/>
    <property type="evidence" value="ECO:0007669"/>
    <property type="project" value="TreeGrafter"/>
</dbReference>
<dbReference type="PANTHER" id="PTHR24170:SF1">
    <property type="entry name" value="DOMAIN PROTEIN, PUTATIVE (AFU_ORTHOLOGUE AFUA_1G09870)-RELATED"/>
    <property type="match status" value="1"/>
</dbReference>
<evidence type="ECO:0000256" key="1">
    <source>
        <dbReference type="ARBA" id="ARBA00007428"/>
    </source>
</evidence>
<dbReference type="Gene3D" id="1.20.1050.80">
    <property type="entry name" value="VPS9 domain"/>
    <property type="match status" value="1"/>
</dbReference>
<dbReference type="InterPro" id="IPR037191">
    <property type="entry name" value="VPS9_dom_sf"/>
</dbReference>
<organism evidence="4 5">
    <name type="scientific">Paraphaeosphaeria sporulosa</name>
    <dbReference type="NCBI Taxonomy" id="1460663"/>
    <lineage>
        <taxon>Eukaryota</taxon>
        <taxon>Fungi</taxon>
        <taxon>Dikarya</taxon>
        <taxon>Ascomycota</taxon>
        <taxon>Pezizomycotina</taxon>
        <taxon>Dothideomycetes</taxon>
        <taxon>Pleosporomycetidae</taxon>
        <taxon>Pleosporales</taxon>
        <taxon>Massarineae</taxon>
        <taxon>Didymosphaeriaceae</taxon>
        <taxon>Paraphaeosphaeria</taxon>
    </lineage>
</organism>
<dbReference type="InterPro" id="IPR027267">
    <property type="entry name" value="AH/BAR_dom_sf"/>
</dbReference>
<feature type="compositionally biased region" description="Basic and acidic residues" evidence="2">
    <location>
        <begin position="1378"/>
        <end position="1390"/>
    </location>
</feature>
<dbReference type="InterPro" id="IPR036871">
    <property type="entry name" value="PX_dom_sf"/>
</dbReference>
<dbReference type="SMART" id="SM00248">
    <property type="entry name" value="ANK"/>
    <property type="match status" value="3"/>
</dbReference>
<feature type="compositionally biased region" description="Acidic residues" evidence="2">
    <location>
        <begin position="1367"/>
        <end position="1377"/>
    </location>
</feature>
<dbReference type="GO" id="GO:0035091">
    <property type="term" value="F:phosphatidylinositol binding"/>
    <property type="evidence" value="ECO:0007669"/>
    <property type="project" value="InterPro"/>
</dbReference>
<name>A0A177D161_9PLEO</name>
<feature type="domain" description="VPS9" evidence="3">
    <location>
        <begin position="343"/>
        <end position="506"/>
    </location>
</feature>